<dbReference type="PANTHER" id="PTHR43408">
    <property type="entry name" value="FMN REDUCTASE (NADPH)"/>
    <property type="match status" value="1"/>
</dbReference>
<dbReference type="InterPro" id="IPR029039">
    <property type="entry name" value="Flavoprotein-like_sf"/>
</dbReference>
<keyword evidence="6" id="KW-1185">Reference proteome</keyword>
<dbReference type="SUPFAM" id="SSF52218">
    <property type="entry name" value="Flavoproteins"/>
    <property type="match status" value="1"/>
</dbReference>
<comment type="caution">
    <text evidence="5">The sequence shown here is derived from an EMBL/GenBank/DDBJ whole genome shotgun (WGS) entry which is preliminary data.</text>
</comment>
<sequence length="173" mass="17908">MIVTVVAGNPKPASRTLDAARHVAEALAGRAPDSEVDVVTLGPSLLGWGDETVKAAVETVAGSDLVIVASPTYKATYTGVLKCFLDQIAGATGLKGVTVVPLMLGAGPAHALAPDVFLKPVLVELGATVPVQGLYLNEKTYDEPDAYTHWLDLWKDIVLASATASTSASVKRA</sequence>
<accession>A0ABP8W448</accession>
<dbReference type="Gene3D" id="3.40.50.360">
    <property type="match status" value="1"/>
</dbReference>
<feature type="domain" description="NADPH-dependent FMN reductase-like" evidence="4">
    <location>
        <begin position="1"/>
        <end position="135"/>
    </location>
</feature>
<proteinExistence type="predicted"/>
<dbReference type="InterPro" id="IPR005025">
    <property type="entry name" value="FMN_Rdtase-like_dom"/>
</dbReference>
<dbReference type="RefSeq" id="WP_345376154.1">
    <property type="nucleotide sequence ID" value="NZ_BAABLM010000005.1"/>
</dbReference>
<evidence type="ECO:0000313" key="5">
    <source>
        <dbReference type="EMBL" id="GAA4678512.1"/>
    </source>
</evidence>
<keyword evidence="2" id="KW-0288">FMN</keyword>
<dbReference type="Pfam" id="PF03358">
    <property type="entry name" value="FMN_red"/>
    <property type="match status" value="1"/>
</dbReference>
<evidence type="ECO:0000259" key="4">
    <source>
        <dbReference type="Pfam" id="PF03358"/>
    </source>
</evidence>
<evidence type="ECO:0000256" key="3">
    <source>
        <dbReference type="ARBA" id="ARBA00023002"/>
    </source>
</evidence>
<evidence type="ECO:0000313" key="6">
    <source>
        <dbReference type="Proteomes" id="UP001501295"/>
    </source>
</evidence>
<reference evidence="6" key="1">
    <citation type="journal article" date="2019" name="Int. J. Syst. Evol. Microbiol.">
        <title>The Global Catalogue of Microorganisms (GCM) 10K type strain sequencing project: providing services to taxonomists for standard genome sequencing and annotation.</title>
        <authorList>
            <consortium name="The Broad Institute Genomics Platform"/>
            <consortium name="The Broad Institute Genome Sequencing Center for Infectious Disease"/>
            <person name="Wu L."/>
            <person name="Ma J."/>
        </authorList>
    </citation>
    <scope>NUCLEOTIDE SEQUENCE [LARGE SCALE GENOMIC DNA]</scope>
    <source>
        <strain evidence="6">JCM 18956</strain>
    </source>
</reference>
<dbReference type="InterPro" id="IPR051814">
    <property type="entry name" value="NAD(P)H-dep_FMN_reductase"/>
</dbReference>
<organism evidence="5 6">
    <name type="scientific">Frondihabitans cladoniiphilus</name>
    <dbReference type="NCBI Taxonomy" id="715785"/>
    <lineage>
        <taxon>Bacteria</taxon>
        <taxon>Bacillati</taxon>
        <taxon>Actinomycetota</taxon>
        <taxon>Actinomycetes</taxon>
        <taxon>Micrococcales</taxon>
        <taxon>Microbacteriaceae</taxon>
        <taxon>Frondihabitans</taxon>
    </lineage>
</organism>
<dbReference type="Proteomes" id="UP001501295">
    <property type="component" value="Unassembled WGS sequence"/>
</dbReference>
<dbReference type="PANTHER" id="PTHR43408:SF1">
    <property type="entry name" value="FMN REDUCTASE (NADPH)"/>
    <property type="match status" value="1"/>
</dbReference>
<name>A0ABP8W448_9MICO</name>
<keyword evidence="3" id="KW-0560">Oxidoreductase</keyword>
<protein>
    <submittedName>
        <fullName evidence="5">NAD(P)H-dependent oxidoreductase</fullName>
    </submittedName>
</protein>
<evidence type="ECO:0000256" key="2">
    <source>
        <dbReference type="ARBA" id="ARBA00022643"/>
    </source>
</evidence>
<dbReference type="EMBL" id="BAABLM010000005">
    <property type="protein sequence ID" value="GAA4678512.1"/>
    <property type="molecule type" value="Genomic_DNA"/>
</dbReference>
<gene>
    <name evidence="5" type="ORF">GCM10025780_24260</name>
</gene>
<evidence type="ECO:0000256" key="1">
    <source>
        <dbReference type="ARBA" id="ARBA00022630"/>
    </source>
</evidence>
<keyword evidence="1" id="KW-0285">Flavoprotein</keyword>